<keyword evidence="3 7" id="KW-1133">Transmembrane helix</keyword>
<gene>
    <name evidence="9" type="ORF">B0J11DRAFT_553227</name>
</gene>
<evidence type="ECO:0000256" key="2">
    <source>
        <dbReference type="ARBA" id="ARBA00022692"/>
    </source>
</evidence>
<evidence type="ECO:0000259" key="8">
    <source>
        <dbReference type="Pfam" id="PF20684"/>
    </source>
</evidence>
<dbReference type="AlphaFoldDB" id="A0A9P9DB39"/>
<evidence type="ECO:0000256" key="4">
    <source>
        <dbReference type="ARBA" id="ARBA00023136"/>
    </source>
</evidence>
<evidence type="ECO:0000256" key="6">
    <source>
        <dbReference type="SAM" id="MobiDB-lite"/>
    </source>
</evidence>
<evidence type="ECO:0000256" key="1">
    <source>
        <dbReference type="ARBA" id="ARBA00004141"/>
    </source>
</evidence>
<keyword evidence="10" id="KW-1185">Reference proteome</keyword>
<dbReference type="InterPro" id="IPR049326">
    <property type="entry name" value="Rhodopsin_dom_fungi"/>
</dbReference>
<sequence length="405" mass="44939">MGDPLPTAPTKLARWGHTLITSAEALLQVKDADGSSGNRVMLAVEIPLILLATTTVALRIYSRLGVKRKLAVDDVLIVLGLCCAFGRTVISCMSADDTYGFDIAGPDHASEIPYYQHIFERRIAYIFAVVFTRFSVLAYYLRIFPSGVTSLRRCCWILLVLALAQWIEVFTVLLVYCKNISKLWTKDYLSFSGSKCFSSSTYSYSAAIGDSVLDCLIFALPIPYVWSLSKIQARQRIGLMVIFALGFFVCVVALLQIPFIKRRESNSSYFGGAINMLTAIQISLAIIAASLPDIRALVARSFPHFSPLHHRSLVTAAVNQGRVGGLDAERGEAVENEEIPRAGMENRRSFRKPDWMRNSIPASLMSRRPSVSRRPSAYSRRPTMADIPPLPEQSEHSELSQSSTK</sequence>
<dbReference type="InterPro" id="IPR052337">
    <property type="entry name" value="SAT4-like"/>
</dbReference>
<evidence type="ECO:0000313" key="9">
    <source>
        <dbReference type="EMBL" id="KAH7116110.1"/>
    </source>
</evidence>
<feature type="region of interest" description="Disordered" evidence="6">
    <location>
        <begin position="358"/>
        <end position="405"/>
    </location>
</feature>
<evidence type="ECO:0000256" key="7">
    <source>
        <dbReference type="SAM" id="Phobius"/>
    </source>
</evidence>
<dbReference type="GO" id="GO:0016020">
    <property type="term" value="C:membrane"/>
    <property type="evidence" value="ECO:0007669"/>
    <property type="project" value="UniProtKB-SubCell"/>
</dbReference>
<dbReference type="Pfam" id="PF20684">
    <property type="entry name" value="Fung_rhodopsin"/>
    <property type="match status" value="1"/>
</dbReference>
<feature type="transmembrane region" description="Helical" evidence="7">
    <location>
        <begin position="202"/>
        <end position="225"/>
    </location>
</feature>
<reference evidence="9" key="1">
    <citation type="journal article" date="2021" name="Nat. Commun.">
        <title>Genetic determinants of endophytism in the Arabidopsis root mycobiome.</title>
        <authorList>
            <person name="Mesny F."/>
            <person name="Miyauchi S."/>
            <person name="Thiergart T."/>
            <person name="Pickel B."/>
            <person name="Atanasova L."/>
            <person name="Karlsson M."/>
            <person name="Huettel B."/>
            <person name="Barry K.W."/>
            <person name="Haridas S."/>
            <person name="Chen C."/>
            <person name="Bauer D."/>
            <person name="Andreopoulos W."/>
            <person name="Pangilinan J."/>
            <person name="LaButti K."/>
            <person name="Riley R."/>
            <person name="Lipzen A."/>
            <person name="Clum A."/>
            <person name="Drula E."/>
            <person name="Henrissat B."/>
            <person name="Kohler A."/>
            <person name="Grigoriev I.V."/>
            <person name="Martin F.M."/>
            <person name="Hacquard S."/>
        </authorList>
    </citation>
    <scope>NUCLEOTIDE SEQUENCE</scope>
    <source>
        <strain evidence="9">MPI-CAGE-CH-0243</strain>
    </source>
</reference>
<dbReference type="PANTHER" id="PTHR33048:SF157">
    <property type="entry name" value="INTEGRAL MEMBRANE PROTEIN"/>
    <property type="match status" value="1"/>
</dbReference>
<keyword evidence="2 7" id="KW-0812">Transmembrane</keyword>
<feature type="transmembrane region" description="Helical" evidence="7">
    <location>
        <begin position="123"/>
        <end position="142"/>
    </location>
</feature>
<comment type="similarity">
    <text evidence="5">Belongs to the SAT4 family.</text>
</comment>
<name>A0A9P9DB39_9PLEO</name>
<feature type="transmembrane region" description="Helical" evidence="7">
    <location>
        <begin position="237"/>
        <end position="257"/>
    </location>
</feature>
<dbReference type="EMBL" id="JAGMWT010000015">
    <property type="protein sequence ID" value="KAH7116110.1"/>
    <property type="molecule type" value="Genomic_DNA"/>
</dbReference>
<feature type="transmembrane region" description="Helical" evidence="7">
    <location>
        <begin position="154"/>
        <end position="176"/>
    </location>
</feature>
<accession>A0A9P9DB39</accession>
<feature type="transmembrane region" description="Helical" evidence="7">
    <location>
        <begin position="70"/>
        <end position="90"/>
    </location>
</feature>
<feature type="transmembrane region" description="Helical" evidence="7">
    <location>
        <begin position="269"/>
        <end position="291"/>
    </location>
</feature>
<evidence type="ECO:0000256" key="5">
    <source>
        <dbReference type="ARBA" id="ARBA00038359"/>
    </source>
</evidence>
<evidence type="ECO:0000313" key="10">
    <source>
        <dbReference type="Proteomes" id="UP000700596"/>
    </source>
</evidence>
<feature type="transmembrane region" description="Helical" evidence="7">
    <location>
        <begin position="40"/>
        <end position="58"/>
    </location>
</feature>
<protein>
    <recommendedName>
        <fullName evidence="8">Rhodopsin domain-containing protein</fullName>
    </recommendedName>
</protein>
<comment type="subcellular location">
    <subcellularLocation>
        <location evidence="1">Membrane</location>
        <topology evidence="1">Multi-pass membrane protein</topology>
    </subcellularLocation>
</comment>
<comment type="caution">
    <text evidence="9">The sequence shown here is derived from an EMBL/GenBank/DDBJ whole genome shotgun (WGS) entry which is preliminary data.</text>
</comment>
<dbReference type="OrthoDB" id="3648173at2759"/>
<dbReference type="Proteomes" id="UP000700596">
    <property type="component" value="Unassembled WGS sequence"/>
</dbReference>
<dbReference type="PANTHER" id="PTHR33048">
    <property type="entry name" value="PTH11-LIKE INTEGRAL MEMBRANE PROTEIN (AFU_ORTHOLOGUE AFUA_5G11245)"/>
    <property type="match status" value="1"/>
</dbReference>
<evidence type="ECO:0000256" key="3">
    <source>
        <dbReference type="ARBA" id="ARBA00022989"/>
    </source>
</evidence>
<organism evidence="9 10">
    <name type="scientific">Dendryphion nanum</name>
    <dbReference type="NCBI Taxonomy" id="256645"/>
    <lineage>
        <taxon>Eukaryota</taxon>
        <taxon>Fungi</taxon>
        <taxon>Dikarya</taxon>
        <taxon>Ascomycota</taxon>
        <taxon>Pezizomycotina</taxon>
        <taxon>Dothideomycetes</taxon>
        <taxon>Pleosporomycetidae</taxon>
        <taxon>Pleosporales</taxon>
        <taxon>Torulaceae</taxon>
        <taxon>Dendryphion</taxon>
    </lineage>
</organism>
<proteinExistence type="inferred from homology"/>
<feature type="domain" description="Rhodopsin" evidence="8">
    <location>
        <begin position="58"/>
        <end position="299"/>
    </location>
</feature>
<feature type="compositionally biased region" description="Low complexity" evidence="6">
    <location>
        <begin position="363"/>
        <end position="382"/>
    </location>
</feature>
<keyword evidence="4 7" id="KW-0472">Membrane</keyword>